<accession>A0A1A8YLQ9</accession>
<dbReference type="Proteomes" id="UP000078550">
    <property type="component" value="Unassembled WGS sequence"/>
</dbReference>
<reference evidence="4" key="3">
    <citation type="submission" date="2016-05" db="EMBL/GenBank/DDBJ databases">
        <authorList>
            <person name="Naeem R."/>
        </authorList>
    </citation>
    <scope>NUCLEOTIDE SEQUENCE [LARGE SCALE GENOMIC DNA]</scope>
</reference>
<proteinExistence type="predicted"/>
<reference evidence="3" key="1">
    <citation type="submission" date="2016-05" db="EMBL/GenBank/DDBJ databases">
        <authorList>
            <person name="Naeem Raeece"/>
        </authorList>
    </citation>
    <scope>NUCLEOTIDE SEQUENCE [LARGE SCALE GENOMIC DNA]</scope>
</reference>
<gene>
    <name evidence="1" type="ORF">POVWA1_012120</name>
    <name evidence="2" type="ORF">POVWA2_012810</name>
</gene>
<reference evidence="1" key="2">
    <citation type="submission" date="2016-05" db="EMBL/GenBank/DDBJ databases">
        <authorList>
            <person name="Lavstsen T."/>
            <person name="Jespersen J.S."/>
        </authorList>
    </citation>
    <scope>NUCLEOTIDE SEQUENCE [LARGE SCALE GENOMIC DNA]</scope>
</reference>
<dbReference type="Proteomes" id="UP000078555">
    <property type="component" value="Unassembled WGS sequence"/>
</dbReference>
<dbReference type="EMBL" id="FLRD01000038">
    <property type="protein sequence ID" value="SBT32451.1"/>
    <property type="molecule type" value="Genomic_DNA"/>
</dbReference>
<evidence type="ECO:0000313" key="2">
    <source>
        <dbReference type="EMBL" id="SBT33070.1"/>
    </source>
</evidence>
<evidence type="ECO:0000313" key="4">
    <source>
        <dbReference type="Proteomes" id="UP000078555"/>
    </source>
</evidence>
<evidence type="ECO:0000313" key="1">
    <source>
        <dbReference type="EMBL" id="SBT32451.1"/>
    </source>
</evidence>
<keyword evidence="4" id="KW-1185">Reference proteome</keyword>
<dbReference type="AlphaFoldDB" id="A0A1A8YLQ9"/>
<evidence type="ECO:0000313" key="3">
    <source>
        <dbReference type="Proteomes" id="UP000078550"/>
    </source>
</evidence>
<sequence>MSAMLIVVPPMFCSPIGKTICENFFLQCELFPQSTYPNSSKSNREKMRCFPTGCCFYIGESYTSVR</sequence>
<name>A0A1A8YLQ9_PLAOA</name>
<protein>
    <submittedName>
        <fullName evidence="1">Uncharacterized protein</fullName>
    </submittedName>
</protein>
<organism evidence="1 4">
    <name type="scientific">Plasmodium ovale wallikeri</name>
    <dbReference type="NCBI Taxonomy" id="864142"/>
    <lineage>
        <taxon>Eukaryota</taxon>
        <taxon>Sar</taxon>
        <taxon>Alveolata</taxon>
        <taxon>Apicomplexa</taxon>
        <taxon>Aconoidasida</taxon>
        <taxon>Haemosporida</taxon>
        <taxon>Plasmodiidae</taxon>
        <taxon>Plasmodium</taxon>
        <taxon>Plasmodium (Plasmodium)</taxon>
    </lineage>
</organism>
<dbReference type="EMBL" id="FLRE01000050">
    <property type="protein sequence ID" value="SBT33070.1"/>
    <property type="molecule type" value="Genomic_DNA"/>
</dbReference>